<accession>A0A498ID19</accession>
<proteinExistence type="predicted"/>
<name>A0A498ID19_MALDO</name>
<dbReference type="PANTHER" id="PTHR33825">
    <property type="entry name" value="CHITINASE-LIKE PROTEIN"/>
    <property type="match status" value="1"/>
</dbReference>
<dbReference type="EMBL" id="RDQH01000339">
    <property type="protein sequence ID" value="RXH80032.1"/>
    <property type="molecule type" value="Genomic_DNA"/>
</dbReference>
<reference evidence="2 3" key="1">
    <citation type="submission" date="2018-10" db="EMBL/GenBank/DDBJ databases">
        <title>A high-quality apple genome assembly.</title>
        <authorList>
            <person name="Hu J."/>
        </authorList>
    </citation>
    <scope>NUCLEOTIDE SEQUENCE [LARGE SCALE GENOMIC DNA]</scope>
    <source>
        <strain evidence="3">cv. HFTH1</strain>
        <tissue evidence="2">Young leaf</tissue>
    </source>
</reference>
<feature type="transmembrane region" description="Helical" evidence="1">
    <location>
        <begin position="89"/>
        <end position="107"/>
    </location>
</feature>
<dbReference type="PANTHER" id="PTHR33825:SF4">
    <property type="entry name" value="OS05G0137600 PROTEIN"/>
    <property type="match status" value="1"/>
</dbReference>
<sequence>MGLRTNRLKKHDVVPIFVLDDSRQSSTVEMWVQPLPVVLTVKPWSSPHGGSRTTASLVSQNPNIPSASTQQLPILPKPTFNSRTPSSQVPNATAAIFFFLLLCYYSVRTNRQAQRIRSTAELGLLSLLFVLSTDSAAVFSVAILCILTINAMRRLAASVDKLSNVVSREVPGMLSSLKLSGVEINNLAKQLAALR</sequence>
<protein>
    <submittedName>
        <fullName evidence="2">Uncharacterized protein</fullName>
    </submittedName>
</protein>
<keyword evidence="1" id="KW-1133">Transmembrane helix</keyword>
<comment type="caution">
    <text evidence="2">The sequence shown here is derived from an EMBL/GenBank/DDBJ whole genome shotgun (WGS) entry which is preliminary data.</text>
</comment>
<evidence type="ECO:0000313" key="2">
    <source>
        <dbReference type="EMBL" id="RXH80032.1"/>
    </source>
</evidence>
<dbReference type="AlphaFoldDB" id="A0A498ID19"/>
<gene>
    <name evidence="2" type="ORF">DVH24_041179</name>
</gene>
<organism evidence="2 3">
    <name type="scientific">Malus domestica</name>
    <name type="common">Apple</name>
    <name type="synonym">Pyrus malus</name>
    <dbReference type="NCBI Taxonomy" id="3750"/>
    <lineage>
        <taxon>Eukaryota</taxon>
        <taxon>Viridiplantae</taxon>
        <taxon>Streptophyta</taxon>
        <taxon>Embryophyta</taxon>
        <taxon>Tracheophyta</taxon>
        <taxon>Spermatophyta</taxon>
        <taxon>Magnoliopsida</taxon>
        <taxon>eudicotyledons</taxon>
        <taxon>Gunneridae</taxon>
        <taxon>Pentapetalae</taxon>
        <taxon>rosids</taxon>
        <taxon>fabids</taxon>
        <taxon>Rosales</taxon>
        <taxon>Rosaceae</taxon>
        <taxon>Amygdaloideae</taxon>
        <taxon>Maleae</taxon>
        <taxon>Malus</taxon>
    </lineage>
</organism>
<keyword evidence="3" id="KW-1185">Reference proteome</keyword>
<keyword evidence="1" id="KW-0812">Transmembrane</keyword>
<evidence type="ECO:0000313" key="3">
    <source>
        <dbReference type="Proteomes" id="UP000290289"/>
    </source>
</evidence>
<evidence type="ECO:0000256" key="1">
    <source>
        <dbReference type="SAM" id="Phobius"/>
    </source>
</evidence>
<keyword evidence="1" id="KW-0472">Membrane</keyword>
<feature type="transmembrane region" description="Helical" evidence="1">
    <location>
        <begin position="127"/>
        <end position="149"/>
    </location>
</feature>
<dbReference type="Proteomes" id="UP000290289">
    <property type="component" value="Chromosome 13"/>
</dbReference>